<organism evidence="1">
    <name type="scientific">freshwater metagenome</name>
    <dbReference type="NCBI Taxonomy" id="449393"/>
    <lineage>
        <taxon>unclassified sequences</taxon>
        <taxon>metagenomes</taxon>
        <taxon>ecological metagenomes</taxon>
    </lineage>
</organism>
<proteinExistence type="predicted"/>
<dbReference type="AlphaFoldDB" id="A0A6J6ANN5"/>
<dbReference type="InterPro" id="IPR052736">
    <property type="entry name" value="Stf3_sulfotransferase"/>
</dbReference>
<dbReference type="Gene3D" id="3.40.50.300">
    <property type="entry name" value="P-loop containing nucleotide triphosphate hydrolases"/>
    <property type="match status" value="1"/>
</dbReference>
<name>A0A6J6ANN5_9ZZZZ</name>
<protein>
    <submittedName>
        <fullName evidence="1">Unannotated protein</fullName>
    </submittedName>
</protein>
<dbReference type="EMBL" id="CAEUNJ010000063">
    <property type="protein sequence ID" value="CAB4372264.1"/>
    <property type="molecule type" value="Genomic_DNA"/>
</dbReference>
<dbReference type="InterPro" id="IPR027417">
    <property type="entry name" value="P-loop_NTPase"/>
</dbReference>
<dbReference type="Pfam" id="PF13469">
    <property type="entry name" value="Sulfotransfer_3"/>
    <property type="match status" value="1"/>
</dbReference>
<dbReference type="PANTHER" id="PTHR36451:SF1">
    <property type="entry name" value="OMEGA-HYDROXY-BETA-DIHYDROMENAQUINONE-9 SULFOTRANSFERASE STF3"/>
    <property type="match status" value="1"/>
</dbReference>
<sequence>MTDLNVDAILAESSRRAEGKTNLGDGSGFFLEGLGRFMDSLNGDAQLNPTGEFIASERALLHTVNRLNYTADRAMFPEIAQQKIEKPIFIIGMPRTGTTILHDILAQDPANRAPLTWECMFPSPPPRAETFSTDPRIAMCAATMPPIEDQQLKAIHPLGAELTQECVTLMGESMCTPLFHNQFNVSGYQTWVDKQADWANVYEFHLQQLQHMQAFNMQDRWVLKTGAHLWGLEHLLATYPDARIVFTHRDPVKSMTSYASLTTIVRSVGSDHIDPREVASDWIPRLRDVLMHGVNVRKAQEYPDAIFYDMMFRDFITDQFGVITQIYDALGLPMTDEAARDMQAFIDANPPGVHGTHEYQPDQYGIDPAAVRGEFREYIEHFDLPPE</sequence>
<gene>
    <name evidence="1" type="ORF">UFOPK4201_01370</name>
</gene>
<accession>A0A6J6ANN5</accession>
<evidence type="ECO:0000313" key="1">
    <source>
        <dbReference type="EMBL" id="CAB4372264.1"/>
    </source>
</evidence>
<dbReference type="PANTHER" id="PTHR36451">
    <property type="entry name" value="PAPS-DEPENDENT SULFOTRANSFERASE STF3"/>
    <property type="match status" value="1"/>
</dbReference>
<dbReference type="SUPFAM" id="SSF52540">
    <property type="entry name" value="P-loop containing nucleoside triphosphate hydrolases"/>
    <property type="match status" value="1"/>
</dbReference>
<reference evidence="1" key="1">
    <citation type="submission" date="2020-05" db="EMBL/GenBank/DDBJ databases">
        <authorList>
            <person name="Chiriac C."/>
            <person name="Salcher M."/>
            <person name="Ghai R."/>
            <person name="Kavagutti S V."/>
        </authorList>
    </citation>
    <scope>NUCLEOTIDE SEQUENCE</scope>
</reference>